<evidence type="ECO:0000256" key="10">
    <source>
        <dbReference type="ARBA" id="ARBA00037238"/>
    </source>
</evidence>
<keyword evidence="7" id="KW-0677">Repeat</keyword>
<dbReference type="PANTHER" id="PTHR10791">
    <property type="entry name" value="RAG1-ACTIVATING PROTEIN 1"/>
    <property type="match status" value="1"/>
</dbReference>
<dbReference type="OrthoDB" id="409725at2759"/>
<gene>
    <name evidence="13" type="ORF">NCGR_LOCUS21097</name>
    <name evidence="14" type="ORF">NCGR_LOCUS21129</name>
</gene>
<evidence type="ECO:0000256" key="11">
    <source>
        <dbReference type="ARBA" id="ARBA00038715"/>
    </source>
</evidence>
<evidence type="ECO:0000256" key="12">
    <source>
        <dbReference type="RuleBase" id="RU910715"/>
    </source>
</evidence>
<evidence type="ECO:0000256" key="8">
    <source>
        <dbReference type="ARBA" id="ARBA00022989"/>
    </source>
</evidence>
<dbReference type="GO" id="GO:0005886">
    <property type="term" value="C:plasma membrane"/>
    <property type="evidence" value="ECO:0007669"/>
    <property type="project" value="UniProtKB-SubCell"/>
</dbReference>
<dbReference type="Pfam" id="PF03083">
    <property type="entry name" value="MtN3_slv"/>
    <property type="match status" value="2"/>
</dbReference>
<accession>A0A811NNN1</accession>
<keyword evidence="8 12" id="KW-1133">Transmembrane helix</keyword>
<evidence type="ECO:0000256" key="3">
    <source>
        <dbReference type="ARBA" id="ARBA00022448"/>
    </source>
</evidence>
<dbReference type="Proteomes" id="UP000604825">
    <property type="component" value="Unassembled WGS sequence"/>
</dbReference>
<comment type="subunit">
    <text evidence="11">Forms homooligomers and/or heterooligomers.</text>
</comment>
<protein>
    <recommendedName>
        <fullName evidence="12">Bidirectional sugar transporter SWEET</fullName>
    </recommendedName>
</protein>
<dbReference type="GO" id="GO:0051119">
    <property type="term" value="F:sugar transmembrane transporter activity"/>
    <property type="evidence" value="ECO:0007669"/>
    <property type="project" value="InterPro"/>
</dbReference>
<sequence length="244" mass="27214">MISPDAARNVVGIIGNVISFGLFLSPAPTFWRIWKARDVEEFKPDPYLATLLNCMLWVFYGIPVVHPNSILVVTINGIGLVIEAIYLTIFFIYSDGKKRKKAFAILAVEILFVVAVVLGVILGAHTHEKRSMIVGILCVIFGSVMYASPLTIMGKVIKTKSVEYMPFLLSLVNFLNGCCWTAYALIRFDLYVTIPNALGAFFGLIQLMLYFWYYKSTPKKEKNVELPTVSRNVGGGNVTVSVER</sequence>
<organism evidence="13 15">
    <name type="scientific">Miscanthus lutarioriparius</name>
    <dbReference type="NCBI Taxonomy" id="422564"/>
    <lineage>
        <taxon>Eukaryota</taxon>
        <taxon>Viridiplantae</taxon>
        <taxon>Streptophyta</taxon>
        <taxon>Embryophyta</taxon>
        <taxon>Tracheophyta</taxon>
        <taxon>Spermatophyta</taxon>
        <taxon>Magnoliopsida</taxon>
        <taxon>Liliopsida</taxon>
        <taxon>Poales</taxon>
        <taxon>Poaceae</taxon>
        <taxon>PACMAD clade</taxon>
        <taxon>Panicoideae</taxon>
        <taxon>Andropogonodae</taxon>
        <taxon>Andropogoneae</taxon>
        <taxon>Saccharinae</taxon>
        <taxon>Miscanthus</taxon>
    </lineage>
</organism>
<feature type="transmembrane region" description="Helical" evidence="12">
    <location>
        <begin position="192"/>
        <end position="213"/>
    </location>
</feature>
<keyword evidence="5 12" id="KW-0762">Sugar transport</keyword>
<evidence type="ECO:0000256" key="2">
    <source>
        <dbReference type="ARBA" id="ARBA00007809"/>
    </source>
</evidence>
<evidence type="ECO:0000256" key="4">
    <source>
        <dbReference type="ARBA" id="ARBA00022475"/>
    </source>
</evidence>
<name>A0A811NNN1_9POAL</name>
<feature type="transmembrane region" description="Helical" evidence="12">
    <location>
        <begin position="105"/>
        <end position="126"/>
    </location>
</feature>
<dbReference type="PANTHER" id="PTHR10791:SF30">
    <property type="entry name" value="SUGAR TRANSPORTER SWEET1"/>
    <property type="match status" value="1"/>
</dbReference>
<evidence type="ECO:0000313" key="14">
    <source>
        <dbReference type="EMBL" id="CAD6231010.1"/>
    </source>
</evidence>
<keyword evidence="9 12" id="KW-0472">Membrane</keyword>
<dbReference type="AlphaFoldDB" id="A0A811NNN1"/>
<comment type="caution">
    <text evidence="13">The sequence shown here is derived from an EMBL/GenBank/DDBJ whole genome shotgun (WGS) entry which is preliminary data.</text>
</comment>
<comment type="subcellular location">
    <subcellularLocation>
        <location evidence="1 12">Cell membrane</location>
        <topology evidence="1 12">Multi-pass membrane protein</topology>
    </subcellularLocation>
</comment>
<evidence type="ECO:0000256" key="1">
    <source>
        <dbReference type="ARBA" id="ARBA00004651"/>
    </source>
</evidence>
<feature type="transmembrane region" description="Helical" evidence="12">
    <location>
        <begin position="6"/>
        <end position="25"/>
    </location>
</feature>
<keyword evidence="4" id="KW-1003">Cell membrane</keyword>
<feature type="transmembrane region" description="Helical" evidence="12">
    <location>
        <begin position="132"/>
        <end position="152"/>
    </location>
</feature>
<comment type="function">
    <text evidence="12">Mediates both low-affinity uptake and efflux of sugar across the membrane.</text>
</comment>
<dbReference type="InterPro" id="IPR047664">
    <property type="entry name" value="SWEET"/>
</dbReference>
<evidence type="ECO:0000256" key="9">
    <source>
        <dbReference type="ARBA" id="ARBA00023136"/>
    </source>
</evidence>
<evidence type="ECO:0000256" key="5">
    <source>
        <dbReference type="ARBA" id="ARBA00022597"/>
    </source>
</evidence>
<evidence type="ECO:0000313" key="13">
    <source>
        <dbReference type="EMBL" id="CAD6230947.1"/>
    </source>
</evidence>
<keyword evidence="15" id="KW-1185">Reference proteome</keyword>
<dbReference type="Gene3D" id="1.20.1280.290">
    <property type="match status" value="2"/>
</dbReference>
<feature type="transmembrane region" description="Helical" evidence="12">
    <location>
        <begin position="164"/>
        <end position="186"/>
    </location>
</feature>
<keyword evidence="3 12" id="KW-0813">Transport</keyword>
<comment type="similarity">
    <text evidence="2 12">Belongs to the SWEET sugar transporter family.</text>
</comment>
<reference evidence="13" key="1">
    <citation type="submission" date="2020-10" db="EMBL/GenBank/DDBJ databases">
        <authorList>
            <person name="Han B."/>
            <person name="Lu T."/>
            <person name="Zhao Q."/>
            <person name="Huang X."/>
            <person name="Zhao Y."/>
        </authorList>
    </citation>
    <scope>NUCLEOTIDE SEQUENCE</scope>
</reference>
<evidence type="ECO:0000313" key="15">
    <source>
        <dbReference type="Proteomes" id="UP000604825"/>
    </source>
</evidence>
<feature type="transmembrane region" description="Helical" evidence="12">
    <location>
        <begin position="70"/>
        <end position="93"/>
    </location>
</feature>
<dbReference type="InterPro" id="IPR004316">
    <property type="entry name" value="SWEET_rpt"/>
</dbReference>
<dbReference type="EMBL" id="CAJGYO010000005">
    <property type="protein sequence ID" value="CAD6231010.1"/>
    <property type="molecule type" value="Genomic_DNA"/>
</dbReference>
<comment type="function">
    <text evidence="10">Mediates both low-affinity uptake and efflux of sugar across the plasma membrane.</text>
</comment>
<dbReference type="EMBL" id="CAJGYO010000005">
    <property type="protein sequence ID" value="CAD6230947.1"/>
    <property type="molecule type" value="Genomic_DNA"/>
</dbReference>
<dbReference type="FunFam" id="1.20.1280.290:FF:000001">
    <property type="entry name" value="Bidirectional sugar transporter SWEET"/>
    <property type="match status" value="1"/>
</dbReference>
<feature type="transmembrane region" description="Helical" evidence="12">
    <location>
        <begin position="46"/>
        <end position="64"/>
    </location>
</feature>
<evidence type="ECO:0000256" key="6">
    <source>
        <dbReference type="ARBA" id="ARBA00022692"/>
    </source>
</evidence>
<evidence type="ECO:0000256" key="7">
    <source>
        <dbReference type="ARBA" id="ARBA00022737"/>
    </source>
</evidence>
<keyword evidence="6 12" id="KW-0812">Transmembrane</keyword>
<proteinExistence type="inferred from homology"/>
<dbReference type="FunFam" id="1.20.1280.290:FF:000002">
    <property type="entry name" value="Bidirectional sugar transporter SWEET"/>
    <property type="match status" value="1"/>
</dbReference>